<dbReference type="InterPro" id="IPR000626">
    <property type="entry name" value="Ubiquitin-like_dom"/>
</dbReference>
<dbReference type="InterPro" id="IPR029071">
    <property type="entry name" value="Ubiquitin-like_domsf"/>
</dbReference>
<dbReference type="SMART" id="SM00184">
    <property type="entry name" value="RING"/>
    <property type="match status" value="1"/>
</dbReference>
<gene>
    <name evidence="5" type="ORF">EZS28_003581</name>
</gene>
<feature type="region of interest" description="Disordered" evidence="2">
    <location>
        <begin position="774"/>
        <end position="819"/>
    </location>
</feature>
<dbReference type="SUPFAM" id="SSF57850">
    <property type="entry name" value="RING/U-box"/>
    <property type="match status" value="1"/>
</dbReference>
<keyword evidence="1" id="KW-0863">Zinc-finger</keyword>
<dbReference type="PRINTS" id="PR00348">
    <property type="entry name" value="UBIQUITIN"/>
</dbReference>
<organism evidence="5 6">
    <name type="scientific">Streblomastix strix</name>
    <dbReference type="NCBI Taxonomy" id="222440"/>
    <lineage>
        <taxon>Eukaryota</taxon>
        <taxon>Metamonada</taxon>
        <taxon>Preaxostyla</taxon>
        <taxon>Oxymonadida</taxon>
        <taxon>Streblomastigidae</taxon>
        <taxon>Streblomastix</taxon>
    </lineage>
</organism>
<dbReference type="InterPro" id="IPR001841">
    <property type="entry name" value="Znf_RING"/>
</dbReference>
<feature type="domain" description="RING-type" evidence="4">
    <location>
        <begin position="717"/>
        <end position="759"/>
    </location>
</feature>
<dbReference type="Gene3D" id="3.10.20.90">
    <property type="entry name" value="Phosphatidylinositol 3-kinase Catalytic Subunit, Chain A, domain 1"/>
    <property type="match status" value="3"/>
</dbReference>
<evidence type="ECO:0000313" key="6">
    <source>
        <dbReference type="Proteomes" id="UP000324800"/>
    </source>
</evidence>
<evidence type="ECO:0000259" key="3">
    <source>
        <dbReference type="PROSITE" id="PS50053"/>
    </source>
</evidence>
<evidence type="ECO:0000259" key="4">
    <source>
        <dbReference type="PROSITE" id="PS50089"/>
    </source>
</evidence>
<dbReference type="EMBL" id="SNRW01000482">
    <property type="protein sequence ID" value="KAA6400888.1"/>
    <property type="molecule type" value="Genomic_DNA"/>
</dbReference>
<dbReference type="InterPro" id="IPR019956">
    <property type="entry name" value="Ubiquitin_dom"/>
</dbReference>
<dbReference type="PROSITE" id="PS50053">
    <property type="entry name" value="UBIQUITIN_2"/>
    <property type="match status" value="3"/>
</dbReference>
<proteinExistence type="predicted"/>
<keyword evidence="1" id="KW-0479">Metal-binding</keyword>
<name>A0A5J4X0J9_9EUKA</name>
<reference evidence="5 6" key="1">
    <citation type="submission" date="2019-03" db="EMBL/GenBank/DDBJ databases">
        <title>Single cell metagenomics reveals metabolic interactions within the superorganism composed of flagellate Streblomastix strix and complex community of Bacteroidetes bacteria on its surface.</title>
        <authorList>
            <person name="Treitli S.C."/>
            <person name="Kolisko M."/>
            <person name="Husnik F."/>
            <person name="Keeling P."/>
            <person name="Hampl V."/>
        </authorList>
    </citation>
    <scope>NUCLEOTIDE SEQUENCE [LARGE SCALE GENOMIC DNA]</scope>
    <source>
        <strain evidence="5">ST1C</strain>
    </source>
</reference>
<accession>A0A5J4X0J9</accession>
<dbReference type="PANTHER" id="PTHR10666">
    <property type="entry name" value="UBIQUITIN"/>
    <property type="match status" value="1"/>
</dbReference>
<evidence type="ECO:0000256" key="1">
    <source>
        <dbReference type="PROSITE-ProRule" id="PRU00175"/>
    </source>
</evidence>
<dbReference type="PROSITE" id="PS50089">
    <property type="entry name" value="ZF_RING_2"/>
    <property type="match status" value="1"/>
</dbReference>
<feature type="compositionally biased region" description="Acidic residues" evidence="2">
    <location>
        <begin position="790"/>
        <end position="819"/>
    </location>
</feature>
<dbReference type="InterPro" id="IPR050158">
    <property type="entry name" value="Ubiquitin_ubiquitin-like"/>
</dbReference>
<feature type="domain" description="Ubiquitin-like" evidence="3">
    <location>
        <begin position="96"/>
        <end position="164"/>
    </location>
</feature>
<protein>
    <submittedName>
        <fullName evidence="5">Putative Ubiquitin family protein</fullName>
    </submittedName>
</protein>
<dbReference type="GO" id="GO:0008270">
    <property type="term" value="F:zinc ion binding"/>
    <property type="evidence" value="ECO:0007669"/>
    <property type="project" value="UniProtKB-KW"/>
</dbReference>
<dbReference type="Gene3D" id="3.30.40.10">
    <property type="entry name" value="Zinc/RING finger domain, C3HC4 (zinc finger)"/>
    <property type="match status" value="1"/>
</dbReference>
<feature type="domain" description="Ubiquitin-like" evidence="3">
    <location>
        <begin position="482"/>
        <end position="557"/>
    </location>
</feature>
<feature type="compositionally biased region" description="Basic and acidic residues" evidence="2">
    <location>
        <begin position="774"/>
        <end position="789"/>
    </location>
</feature>
<evidence type="ECO:0000256" key="2">
    <source>
        <dbReference type="SAM" id="MobiDB-lite"/>
    </source>
</evidence>
<dbReference type="SMART" id="SM00213">
    <property type="entry name" value="UBQ"/>
    <property type="match status" value="3"/>
</dbReference>
<dbReference type="Pfam" id="PF00240">
    <property type="entry name" value="ubiquitin"/>
    <property type="match status" value="2"/>
</dbReference>
<dbReference type="CDD" id="cd17039">
    <property type="entry name" value="Ubl_ubiquitin_like"/>
    <property type="match status" value="2"/>
</dbReference>
<keyword evidence="1" id="KW-0862">Zinc</keyword>
<sequence length="819" mass="93716">MLSIVFVGDHTGQEMQRQVVDSQTTLLGVAQQIQSYIGAGMAKLSIISEYCNIIELTTNQEEVMGYNSEKHVELLTGFFSTGLSCCVQASISKGSILVWLDSSQDKYIEVQFNNNDSVLDLKQKILLKSQISVEKQKLLFNFKVISNNQQVRNIGIKEWSELQLQTGPTNLNIRMPNRQLIRISCQNDEKIEDICERACFRAQIDPSGYFMHKDRVLLDTNKILSEFDGDDLNNLVIDKVAMSIYVQTQQYKRKVYIDDDYTILSLKWKIYCFDTVHPSCQILKLKDENGEEQELQNEKTISDYWIVGDEIVTLEYASIDINIVFQGKTYDLKQIYTQIPVKQLKQIILDEARFQGQQNDLEIYGWETTSHYGECIEQIENVKICQKNVSNGMILSIFDKNEDFPFKLKVNTLSSYTFDVDVRRKMTVKEMKAKVMEAAKDLPKAISILSDSYKPLNDSLTLQDCGFPEKGSVLLIQFGVSMQIFVKTLIGKTIALEVMNNETIDNVKKKIQQKEGTEPDQQRLIFSGKDLESGKTLFDYGIFKEATLHLVLRLRGGGMPMSFVDVGKTDAIVKRQWSKSGPQWRVASHGLCIEGLCENQGCPAHGHMVIFNAHFGDFDLQLSQAQCPQCYTSIKPIKPGFNNCIYCIDFQKTGGQVTRLPWRKAGDQYTTYDEQEAGMAEFNRLIIHTKQIFDSQEHTIKEDGIEKNVIIPLAHSCALCHKNKNGEDNKLVLMKCGHNFHLGCSYMWKDRGLKCPHCKKDIEEMEIIKKLDQISISEKKEQSQEKQNEFDSDEENEFESNQENESCSNEDSEFDSFEE</sequence>
<feature type="domain" description="Ubiquitin-like" evidence="3">
    <location>
        <begin position="406"/>
        <end position="476"/>
    </location>
</feature>
<dbReference type="FunFam" id="3.10.20.90:FF:000160">
    <property type="entry name" value="Polyubiquitin-C"/>
    <property type="match status" value="1"/>
</dbReference>
<dbReference type="Proteomes" id="UP000324800">
    <property type="component" value="Unassembled WGS sequence"/>
</dbReference>
<dbReference type="SUPFAM" id="SSF54236">
    <property type="entry name" value="Ubiquitin-like"/>
    <property type="match status" value="4"/>
</dbReference>
<dbReference type="InterPro" id="IPR013083">
    <property type="entry name" value="Znf_RING/FYVE/PHD"/>
</dbReference>
<comment type="caution">
    <text evidence="5">The sequence shown here is derived from an EMBL/GenBank/DDBJ whole genome shotgun (WGS) entry which is preliminary data.</text>
</comment>
<dbReference type="AlphaFoldDB" id="A0A5J4X0J9"/>
<evidence type="ECO:0000313" key="5">
    <source>
        <dbReference type="EMBL" id="KAA6400888.1"/>
    </source>
</evidence>